<dbReference type="PANTHER" id="PTHR43297">
    <property type="entry name" value="OLIGOPEPTIDE TRANSPORT ATP-BINDING PROTEIN APPD"/>
    <property type="match status" value="1"/>
</dbReference>
<evidence type="ECO:0000313" key="16">
    <source>
        <dbReference type="Proteomes" id="UP001589867"/>
    </source>
</evidence>
<feature type="region of interest" description="Disordered" evidence="12">
    <location>
        <begin position="258"/>
        <end position="286"/>
    </location>
</feature>
<dbReference type="PROSITE" id="PS00211">
    <property type="entry name" value="ABC_TRANSPORTER_1"/>
    <property type="match status" value="1"/>
</dbReference>
<comment type="similarity">
    <text evidence="3">Belongs to the ABC transporter superfamily.</text>
</comment>
<protein>
    <submittedName>
        <fullName evidence="15">Dipeptide/oligopeptide/nickel ABC transporter permease/ATP-binding protein</fullName>
    </submittedName>
</protein>
<dbReference type="Gene3D" id="3.40.50.300">
    <property type="entry name" value="P-loop containing nucleotide triphosphate hydrolases"/>
    <property type="match status" value="1"/>
</dbReference>
<evidence type="ECO:0000256" key="2">
    <source>
        <dbReference type="ARBA" id="ARBA00004202"/>
    </source>
</evidence>
<dbReference type="Pfam" id="PF00005">
    <property type="entry name" value="ABC_tran"/>
    <property type="match status" value="1"/>
</dbReference>
<dbReference type="InterPro" id="IPR050388">
    <property type="entry name" value="ABC_Ni/Peptide_Import"/>
</dbReference>
<evidence type="ECO:0000256" key="12">
    <source>
        <dbReference type="SAM" id="MobiDB-lite"/>
    </source>
</evidence>
<name>A0ABV6M7W2_9ACTN</name>
<dbReference type="SUPFAM" id="SSF161098">
    <property type="entry name" value="MetI-like"/>
    <property type="match status" value="1"/>
</dbReference>
<evidence type="ECO:0000256" key="9">
    <source>
        <dbReference type="ARBA" id="ARBA00022989"/>
    </source>
</evidence>
<evidence type="ECO:0000256" key="7">
    <source>
        <dbReference type="ARBA" id="ARBA00022741"/>
    </source>
</evidence>
<dbReference type="RefSeq" id="WP_377253726.1">
    <property type="nucleotide sequence ID" value="NZ_JBHLUH010000048.1"/>
</dbReference>
<evidence type="ECO:0000256" key="8">
    <source>
        <dbReference type="ARBA" id="ARBA00022840"/>
    </source>
</evidence>
<dbReference type="CDD" id="cd03257">
    <property type="entry name" value="ABC_NikE_OppD_transporters"/>
    <property type="match status" value="1"/>
</dbReference>
<keyword evidence="10 11" id="KW-0472">Membrane</keyword>
<keyword evidence="8" id="KW-0067">ATP-binding</keyword>
<feature type="domain" description="ABC transmembrane type-1" evidence="14">
    <location>
        <begin position="56"/>
        <end position="249"/>
    </location>
</feature>
<dbReference type="PROSITE" id="PS50928">
    <property type="entry name" value="ABC_TM1"/>
    <property type="match status" value="1"/>
</dbReference>
<dbReference type="InterPro" id="IPR003439">
    <property type="entry name" value="ABC_transporter-like_ATP-bd"/>
</dbReference>
<evidence type="ECO:0000256" key="5">
    <source>
        <dbReference type="ARBA" id="ARBA00022475"/>
    </source>
</evidence>
<sequence>MTAALLLSIVVLLAIAAPLVWGDAASAIDTSALSEGPSAAHWLGTDSLGRDGLWRVLVATRLSIVSAVTATAGGVLLGLALGAAPWLLGARVGRVVTAVVNIAIAFPYLLIALFFAVIFGVGIVGATLSVGLAMAPYYARVVQNLVAGVEERDFIAAARTHGQRRATILLRHILPNIAEPLAINATLNAGAALLSFAGLSLLGIGVQPPEYDWGLLMNEGLQSIYRNPAGALAPGLVIILAALAFNLLGETVAKHAGHHSTAGQSAPRPVARRRNGLRNPSGNAPTDSAVLAVEDLVVTVGGNGRTVSLVRGIDFVIGKGEAVGLVGESGSGKSLTALAVAQLLEEPLQVNAARLDFLGTDLTASTNQARHLLGTSMGVIFQNPTTSLNPTMRVGAQLAEVATTHQRVPRRTALAQAIERLRWVRIPAPARRARQYPHEFSGGMRQRAMIGMALMGEPSLLIADEPTTALDVTVQRRVLDLLQDIRRSREVSILFISHDLSAIRRICDRVLVMYAGRIVEDIRMGELPQARHPYTRALLASIPSVTADRTLPLATIPGRPVDLSAVPSGCAFAPRCSLADGKCRTQDPPLRRETSGNRVACWHADIQIQPARPSAKPAILADPKELRDGE</sequence>
<dbReference type="Gene3D" id="1.10.3720.10">
    <property type="entry name" value="MetI-like"/>
    <property type="match status" value="1"/>
</dbReference>
<organism evidence="15 16">
    <name type="scientific">Phytohabitans kaempferiae</name>
    <dbReference type="NCBI Taxonomy" id="1620943"/>
    <lineage>
        <taxon>Bacteria</taxon>
        <taxon>Bacillati</taxon>
        <taxon>Actinomycetota</taxon>
        <taxon>Actinomycetes</taxon>
        <taxon>Micromonosporales</taxon>
        <taxon>Micromonosporaceae</taxon>
    </lineage>
</organism>
<evidence type="ECO:0000259" key="13">
    <source>
        <dbReference type="PROSITE" id="PS50893"/>
    </source>
</evidence>
<dbReference type="InterPro" id="IPR035906">
    <property type="entry name" value="MetI-like_sf"/>
</dbReference>
<dbReference type="SMART" id="SM00382">
    <property type="entry name" value="AAA"/>
    <property type="match status" value="1"/>
</dbReference>
<dbReference type="PANTHER" id="PTHR43297:SF2">
    <property type="entry name" value="DIPEPTIDE TRANSPORT ATP-BINDING PROTEIN DPPD"/>
    <property type="match status" value="1"/>
</dbReference>
<keyword evidence="6 11" id="KW-0812">Transmembrane</keyword>
<keyword evidence="16" id="KW-1185">Reference proteome</keyword>
<dbReference type="CDD" id="cd06261">
    <property type="entry name" value="TM_PBP2"/>
    <property type="match status" value="1"/>
</dbReference>
<dbReference type="Pfam" id="PF08352">
    <property type="entry name" value="oligo_HPY"/>
    <property type="match status" value="1"/>
</dbReference>
<feature type="domain" description="ABC transporter" evidence="13">
    <location>
        <begin position="291"/>
        <end position="540"/>
    </location>
</feature>
<evidence type="ECO:0000256" key="3">
    <source>
        <dbReference type="ARBA" id="ARBA00005417"/>
    </source>
</evidence>
<dbReference type="Proteomes" id="UP001589867">
    <property type="component" value="Unassembled WGS sequence"/>
</dbReference>
<evidence type="ECO:0000256" key="10">
    <source>
        <dbReference type="ARBA" id="ARBA00023136"/>
    </source>
</evidence>
<keyword evidence="7" id="KW-0547">Nucleotide-binding</keyword>
<feature type="transmembrane region" description="Helical" evidence="11">
    <location>
        <begin position="64"/>
        <end position="88"/>
    </location>
</feature>
<gene>
    <name evidence="15" type="ORF">ACFFIA_23165</name>
</gene>
<comment type="caution">
    <text evidence="15">The sequence shown here is derived from an EMBL/GenBank/DDBJ whole genome shotgun (WGS) entry which is preliminary data.</text>
</comment>
<keyword evidence="9 11" id="KW-1133">Transmembrane helix</keyword>
<evidence type="ECO:0000256" key="4">
    <source>
        <dbReference type="ARBA" id="ARBA00022448"/>
    </source>
</evidence>
<keyword evidence="4 11" id="KW-0813">Transport</keyword>
<evidence type="ECO:0000256" key="6">
    <source>
        <dbReference type="ARBA" id="ARBA00022692"/>
    </source>
</evidence>
<feature type="transmembrane region" description="Helical" evidence="11">
    <location>
        <begin position="95"/>
        <end position="115"/>
    </location>
</feature>
<dbReference type="InterPro" id="IPR027417">
    <property type="entry name" value="P-loop_NTPase"/>
</dbReference>
<dbReference type="NCBIfam" id="TIGR01727">
    <property type="entry name" value="oligo_HPY"/>
    <property type="match status" value="1"/>
</dbReference>
<dbReference type="InterPro" id="IPR003593">
    <property type="entry name" value="AAA+_ATPase"/>
</dbReference>
<evidence type="ECO:0000259" key="14">
    <source>
        <dbReference type="PROSITE" id="PS50928"/>
    </source>
</evidence>
<dbReference type="InterPro" id="IPR017871">
    <property type="entry name" value="ABC_transporter-like_CS"/>
</dbReference>
<dbReference type="InterPro" id="IPR013563">
    <property type="entry name" value="Oligopep_ABC_C"/>
</dbReference>
<evidence type="ECO:0000256" key="1">
    <source>
        <dbReference type="ARBA" id="ARBA00004141"/>
    </source>
</evidence>
<dbReference type="SUPFAM" id="SSF52540">
    <property type="entry name" value="P-loop containing nucleoside triphosphate hydrolases"/>
    <property type="match status" value="1"/>
</dbReference>
<dbReference type="Pfam" id="PF00528">
    <property type="entry name" value="BPD_transp_1"/>
    <property type="match status" value="1"/>
</dbReference>
<evidence type="ECO:0000256" key="11">
    <source>
        <dbReference type="RuleBase" id="RU363032"/>
    </source>
</evidence>
<dbReference type="EMBL" id="JBHLUH010000048">
    <property type="protein sequence ID" value="MFC0530567.1"/>
    <property type="molecule type" value="Genomic_DNA"/>
</dbReference>
<evidence type="ECO:0000313" key="15">
    <source>
        <dbReference type="EMBL" id="MFC0530567.1"/>
    </source>
</evidence>
<accession>A0ABV6M7W2</accession>
<dbReference type="InterPro" id="IPR000515">
    <property type="entry name" value="MetI-like"/>
</dbReference>
<proteinExistence type="inferred from homology"/>
<keyword evidence="5" id="KW-1003">Cell membrane</keyword>
<dbReference type="PROSITE" id="PS50893">
    <property type="entry name" value="ABC_TRANSPORTER_2"/>
    <property type="match status" value="1"/>
</dbReference>
<comment type="subcellular location">
    <subcellularLocation>
        <location evidence="11">Cell membrane</location>
        <topology evidence="11">Multi-pass membrane protein</topology>
    </subcellularLocation>
    <subcellularLocation>
        <location evidence="2">Cell membrane</location>
        <topology evidence="2">Peripheral membrane protein</topology>
    </subcellularLocation>
    <subcellularLocation>
        <location evidence="1">Membrane</location>
        <topology evidence="1">Multi-pass membrane protein</topology>
    </subcellularLocation>
</comment>
<reference evidence="15 16" key="1">
    <citation type="submission" date="2024-09" db="EMBL/GenBank/DDBJ databases">
        <authorList>
            <person name="Sun Q."/>
            <person name="Mori K."/>
        </authorList>
    </citation>
    <scope>NUCLEOTIDE SEQUENCE [LARGE SCALE GENOMIC DNA]</scope>
    <source>
        <strain evidence="15 16">TBRC 3947</strain>
    </source>
</reference>
<comment type="similarity">
    <text evidence="11">Belongs to the binding-protein-dependent transport system permease family.</text>
</comment>